<proteinExistence type="predicted"/>
<protein>
    <submittedName>
        <fullName evidence="2">Uncharacterized protein</fullName>
    </submittedName>
</protein>
<sequence length="103" mass="11900">SNLESQPDNDALPKEISTKELDFWIKISTGAAITVLLVMWVLWPLPLYRDWIFTRSYFKGYVTVGLMWLYSTLLIIGIGPLIAGRRTIAFIAKSVYQDYIKRK</sequence>
<feature type="transmembrane region" description="Helical" evidence="1">
    <location>
        <begin position="63"/>
        <end position="83"/>
    </location>
</feature>
<feature type="transmembrane region" description="Helical" evidence="1">
    <location>
        <begin position="23"/>
        <end position="43"/>
    </location>
</feature>
<accession>A0AAD5BAJ0</accession>
<reference evidence="2 3" key="1">
    <citation type="journal article" date="2022" name="DNA Res.">
        <title>Genome analysis of five recently described species of the CUG-Ser clade uncovers Candida theae as a new hybrid lineage with pathogenic potential in the Candida parapsilosis species complex.</title>
        <authorList>
            <person name="Mixao V."/>
            <person name="Del Olmo V."/>
            <person name="Hegedusova E."/>
            <person name="Saus E."/>
            <person name="Pryszcz L."/>
            <person name="Cillingova A."/>
            <person name="Nosek J."/>
            <person name="Gabaldon T."/>
        </authorList>
    </citation>
    <scope>NUCLEOTIDE SEQUENCE [LARGE SCALE GENOMIC DNA]</scope>
    <source>
        <strain evidence="2 3">CBS 12239</strain>
    </source>
</reference>
<dbReference type="GeneID" id="76153185"/>
<gene>
    <name evidence="2" type="ORF">KGF57_005141</name>
</gene>
<dbReference type="GO" id="GO:0015204">
    <property type="term" value="F:urea transmembrane transporter activity"/>
    <property type="evidence" value="ECO:0007669"/>
    <property type="project" value="InterPro"/>
</dbReference>
<evidence type="ECO:0000313" key="3">
    <source>
        <dbReference type="Proteomes" id="UP001204833"/>
    </source>
</evidence>
<feature type="non-terminal residue" evidence="2">
    <location>
        <position position="1"/>
    </location>
</feature>
<dbReference type="AlphaFoldDB" id="A0AAD5BAJ0"/>
<keyword evidence="3" id="KW-1185">Reference proteome</keyword>
<name>A0AAD5BAJ0_9ASCO</name>
<dbReference type="PANTHER" id="PTHR46154:SF3">
    <property type="entry name" value="DUR32P"/>
    <property type="match status" value="1"/>
</dbReference>
<dbReference type="EMBL" id="JAIHNG010000177">
    <property type="protein sequence ID" value="KAI5948743.1"/>
    <property type="molecule type" value="Genomic_DNA"/>
</dbReference>
<dbReference type="RefSeq" id="XP_051606253.1">
    <property type="nucleotide sequence ID" value="XM_051754726.1"/>
</dbReference>
<keyword evidence="1" id="KW-0812">Transmembrane</keyword>
<dbReference type="GO" id="GO:0005886">
    <property type="term" value="C:plasma membrane"/>
    <property type="evidence" value="ECO:0007669"/>
    <property type="project" value="TreeGrafter"/>
</dbReference>
<organism evidence="2 3">
    <name type="scientific">Candida theae</name>
    <dbReference type="NCBI Taxonomy" id="1198502"/>
    <lineage>
        <taxon>Eukaryota</taxon>
        <taxon>Fungi</taxon>
        <taxon>Dikarya</taxon>
        <taxon>Ascomycota</taxon>
        <taxon>Saccharomycotina</taxon>
        <taxon>Pichiomycetes</taxon>
        <taxon>Debaryomycetaceae</taxon>
        <taxon>Candida/Lodderomyces clade</taxon>
        <taxon>Candida</taxon>
    </lineage>
</organism>
<keyword evidence="1" id="KW-0472">Membrane</keyword>
<dbReference type="PANTHER" id="PTHR46154">
    <property type="match status" value="1"/>
</dbReference>
<evidence type="ECO:0000256" key="1">
    <source>
        <dbReference type="SAM" id="Phobius"/>
    </source>
</evidence>
<keyword evidence="1" id="KW-1133">Transmembrane helix</keyword>
<evidence type="ECO:0000313" key="2">
    <source>
        <dbReference type="EMBL" id="KAI5948743.1"/>
    </source>
</evidence>
<dbReference type="Proteomes" id="UP001204833">
    <property type="component" value="Unassembled WGS sequence"/>
</dbReference>
<dbReference type="InterPro" id="IPR031155">
    <property type="entry name" value="DUR"/>
</dbReference>
<comment type="caution">
    <text evidence="2">The sequence shown here is derived from an EMBL/GenBank/DDBJ whole genome shotgun (WGS) entry which is preliminary data.</text>
</comment>